<reference evidence="2 3" key="1">
    <citation type="journal article" date="2020" name="Microorganisms">
        <title>Simultaneous Genome Sequencing of Prosthecochloris ethylica and Desulfuromonas acetoxidans within a Syntrophic Mixture Reveals Unique Pili and Protein Interactions.</title>
        <authorList>
            <person name="Kyndt J.A."/>
            <person name="Van Beeumen J.J."/>
            <person name="Meyer T.E."/>
        </authorList>
    </citation>
    <scope>NUCLEOTIDE SEQUENCE [LARGE SCALE GENOMIC DNA]</scope>
    <source>
        <strain evidence="2 3">N3</strain>
    </source>
</reference>
<keyword evidence="1" id="KW-0732">Signal</keyword>
<accession>A0ABR9XR60</accession>
<name>A0ABR9XR60_9CHLB</name>
<feature type="chain" id="PRO_5047170847" evidence="1">
    <location>
        <begin position="24"/>
        <end position="150"/>
    </location>
</feature>
<feature type="signal peptide" evidence="1">
    <location>
        <begin position="1"/>
        <end position="23"/>
    </location>
</feature>
<organism evidence="2 3">
    <name type="scientific">Prosthecochloris ethylica</name>
    <dbReference type="NCBI Taxonomy" id="2743976"/>
    <lineage>
        <taxon>Bacteria</taxon>
        <taxon>Pseudomonadati</taxon>
        <taxon>Chlorobiota</taxon>
        <taxon>Chlorobiia</taxon>
        <taxon>Chlorobiales</taxon>
        <taxon>Chlorobiaceae</taxon>
        <taxon>Prosthecochloris</taxon>
    </lineage>
</organism>
<dbReference type="RefSeq" id="WP_175186982.1">
    <property type="nucleotide sequence ID" value="NZ_JABVZQ010000003.1"/>
</dbReference>
<evidence type="ECO:0000313" key="2">
    <source>
        <dbReference type="EMBL" id="MBF0636525.1"/>
    </source>
</evidence>
<dbReference type="Proteomes" id="UP000619838">
    <property type="component" value="Unassembled WGS sequence"/>
</dbReference>
<gene>
    <name evidence="2" type="ORF">INT08_04935</name>
</gene>
<comment type="caution">
    <text evidence="2">The sequence shown here is derived from an EMBL/GenBank/DDBJ whole genome shotgun (WGS) entry which is preliminary data.</text>
</comment>
<proteinExistence type="predicted"/>
<evidence type="ECO:0000256" key="1">
    <source>
        <dbReference type="SAM" id="SignalP"/>
    </source>
</evidence>
<dbReference type="EMBL" id="JADGII010000006">
    <property type="protein sequence ID" value="MBF0636525.1"/>
    <property type="molecule type" value="Genomic_DNA"/>
</dbReference>
<sequence>MKKTFIVSLAAVAAFGFAGTAMAANGSYYGSVQEAGNYTDDPNGEMVIDSRASGFSGASCCGADTGVYGRSGIIAASSGAGSMDYSVSQLGVATTGPTSVTISNSSSASGSYTGDLDGFGAAGAGSIQVADNGNGSTGAGYSGSTIFQGY</sequence>
<keyword evidence="3" id="KW-1185">Reference proteome</keyword>
<evidence type="ECO:0000313" key="3">
    <source>
        <dbReference type="Proteomes" id="UP000619838"/>
    </source>
</evidence>
<protein>
    <submittedName>
        <fullName evidence="2">Uncharacterized protein</fullName>
    </submittedName>
</protein>